<sequence length="560" mass="60289">MDADEVEARTQAALDLARTYVFGTDPGRIPAVLFEAYVAGAADLDRALLGAALARCWAYAGEHKRAVPFAIAAVKHAEATGDPAVLASALDAALATHWGPDELEVRVDLAGKLADAAAHLGDADARTTAHLWLLTVAAETLDLSELNRQLHALERLGEESRKALFFAATRRLMLDLMRGRTDTVAPLVSLAEETMDELPDGYFVVSALIGYCGVQAGDRSEPLVARMREGEAIAEREGIREIYAEIAWLYREIGLVDDARRLASMFDDRVLAKLPRDHNYLLVLHLLLDVALATGLDDMVETITPLLLPYAGRSVINAGAVTFHGVTDDTLARACARLGDAERAAALREKALTTYRRIGATWWRERLEAAAPAAVEAFRSTRMTLRPGPAGVWLVGRGVDEAAIPARRGLEHLHVLLSSPGREVSALRLAGGGETVEQSGLGEVVDAQALASYRRRLADIDTELDEADVSGDARRGEQLTAERQALLAEVSAATGLGGRPRSAGSGAERARIAVRKAIATALNAIHSADPVVARHLTSRVRTGLWCSYEPDPDAQVDWRL</sequence>
<name>A0ABZ0ZW00_9ACTN</name>
<organism evidence="2 3">
    <name type="scientific">Nocardioides bizhenqiangii</name>
    <dbReference type="NCBI Taxonomy" id="3095076"/>
    <lineage>
        <taxon>Bacteria</taxon>
        <taxon>Bacillati</taxon>
        <taxon>Actinomycetota</taxon>
        <taxon>Actinomycetes</taxon>
        <taxon>Propionibacteriales</taxon>
        <taxon>Nocardioidaceae</taxon>
        <taxon>Nocardioides</taxon>
    </lineage>
</organism>
<accession>A0ABZ0ZW00</accession>
<gene>
    <name evidence="2" type="ORF">SHK19_09310</name>
</gene>
<dbReference type="RefSeq" id="WP_322938480.1">
    <property type="nucleotide sequence ID" value="NZ_CP141059.1"/>
</dbReference>
<keyword evidence="1" id="KW-0175">Coiled coil</keyword>
<dbReference type="Proteomes" id="UP001327225">
    <property type="component" value="Chromosome"/>
</dbReference>
<protein>
    <submittedName>
        <fullName evidence="2">Uncharacterized protein</fullName>
    </submittedName>
</protein>
<feature type="coiled-coil region" evidence="1">
    <location>
        <begin position="136"/>
        <end position="163"/>
    </location>
</feature>
<evidence type="ECO:0000313" key="3">
    <source>
        <dbReference type="Proteomes" id="UP001327225"/>
    </source>
</evidence>
<proteinExistence type="predicted"/>
<dbReference type="EMBL" id="CP141059">
    <property type="protein sequence ID" value="WQQ28413.1"/>
    <property type="molecule type" value="Genomic_DNA"/>
</dbReference>
<evidence type="ECO:0000313" key="2">
    <source>
        <dbReference type="EMBL" id="WQQ28413.1"/>
    </source>
</evidence>
<keyword evidence="3" id="KW-1185">Reference proteome</keyword>
<reference evidence="3" key="1">
    <citation type="submission" date="2023-12" db="EMBL/GenBank/DDBJ databases">
        <title>Novel species in genus Nocardioides.</title>
        <authorList>
            <person name="Zhou H."/>
        </authorList>
    </citation>
    <scope>NUCLEOTIDE SEQUENCE [LARGE SCALE GENOMIC DNA]</scope>
    <source>
        <strain evidence="3">HM61</strain>
    </source>
</reference>
<evidence type="ECO:0000256" key="1">
    <source>
        <dbReference type="SAM" id="Coils"/>
    </source>
</evidence>